<dbReference type="AlphaFoldDB" id="A0A0K6GKY1"/>
<dbReference type="RefSeq" id="WP_055440367.1">
    <property type="nucleotide sequence ID" value="NZ_BAABDZ010000003.1"/>
</dbReference>
<accession>A0A0K6GKY1</accession>
<dbReference type="OrthoDB" id="2696313at2"/>
<evidence type="ECO:0000313" key="3">
    <source>
        <dbReference type="Proteomes" id="UP000182738"/>
    </source>
</evidence>
<sequence length="210" mass="24158">MFLSLLLSMMTAFSFNGHACTKKLDEANVQLCGKEDGDWVRHFMLRVGKETYAFPEWEHVNDPKAIPQLYSIDVTEDGKEDVVVFLVKARGNGTYKNEVHVFTHSQSGMEEVIVEDPRTVVLKSMKMKETDEGTELVIDHVHALIPYNRQGERGIKVTFDRFVKYAIDKQKLKAVLLLERKKGEYIGSLIVTYEYKDGLFQGTHIDFIRH</sequence>
<name>A0A0K6GKY1_9BACL</name>
<feature type="signal peptide" evidence="1">
    <location>
        <begin position="1"/>
        <end position="19"/>
    </location>
</feature>
<dbReference type="Proteomes" id="UP000182738">
    <property type="component" value="Unassembled WGS sequence"/>
</dbReference>
<organism evidence="2 3">
    <name type="scientific">Anoxybacillus suryakundensis</name>
    <dbReference type="NCBI Taxonomy" id="1325335"/>
    <lineage>
        <taxon>Bacteria</taxon>
        <taxon>Bacillati</taxon>
        <taxon>Bacillota</taxon>
        <taxon>Bacilli</taxon>
        <taxon>Bacillales</taxon>
        <taxon>Anoxybacillaceae</taxon>
        <taxon>Anoxybacillus</taxon>
    </lineage>
</organism>
<keyword evidence="3" id="KW-1185">Reference proteome</keyword>
<dbReference type="EMBL" id="CYGZ01000002">
    <property type="protein sequence ID" value="CUA79151.1"/>
    <property type="molecule type" value="Genomic_DNA"/>
</dbReference>
<gene>
    <name evidence="2" type="ORF">Ga0061060_102228</name>
</gene>
<evidence type="ECO:0000256" key="1">
    <source>
        <dbReference type="SAM" id="SignalP"/>
    </source>
</evidence>
<reference evidence="3" key="1">
    <citation type="submission" date="2015-08" db="EMBL/GenBank/DDBJ databases">
        <authorList>
            <person name="Varghese N."/>
        </authorList>
    </citation>
    <scope>NUCLEOTIDE SEQUENCE [LARGE SCALE GENOMIC DNA]</scope>
    <source>
        <strain evidence="3">DSM 27374</strain>
    </source>
</reference>
<evidence type="ECO:0000313" key="2">
    <source>
        <dbReference type="EMBL" id="CUA79151.1"/>
    </source>
</evidence>
<proteinExistence type="predicted"/>
<keyword evidence="1" id="KW-0732">Signal</keyword>
<feature type="chain" id="PRO_5005503509" evidence="1">
    <location>
        <begin position="20"/>
        <end position="210"/>
    </location>
</feature>
<protein>
    <submittedName>
        <fullName evidence="2">Uncharacterized protein</fullName>
    </submittedName>
</protein>